<evidence type="ECO:0000313" key="1">
    <source>
        <dbReference type="EMBL" id="CAH0515724.1"/>
    </source>
</evidence>
<evidence type="ECO:0000313" key="2">
    <source>
        <dbReference type="Proteomes" id="UP001158986"/>
    </source>
</evidence>
<sequence>MEFYTTIFSLSAKEKNYWSAYSLDSSDHLDNVLLFGIDVVDATKRTDDCAHVLHHSYACECQVSKQVRYIIIFSQTDRRSSGLCPSPAKRPLSLVLTIYVILSRIFPDKWLTVDTLLSLR</sequence>
<dbReference type="Proteomes" id="UP001158986">
    <property type="component" value="Unassembled WGS sequence"/>
</dbReference>
<reference evidence="1 2" key="1">
    <citation type="submission" date="2021-11" db="EMBL/GenBank/DDBJ databases">
        <authorList>
            <person name="Islam A."/>
            <person name="Islam S."/>
            <person name="Flora M.S."/>
            <person name="Rahman M."/>
            <person name="Ziaur R.M."/>
            <person name="Epstein J.H."/>
            <person name="Hassan M."/>
            <person name="Klassen M."/>
            <person name="Woodard K."/>
            <person name="Webb A."/>
            <person name="Webby R.J."/>
            <person name="El Zowalaty M.E."/>
        </authorList>
    </citation>
    <scope>NUCLEOTIDE SEQUENCE [LARGE SCALE GENOMIC DNA]</scope>
    <source>
        <strain evidence="1">Pbs1</strain>
    </source>
</reference>
<dbReference type="EMBL" id="CAKLCB010000130">
    <property type="protein sequence ID" value="CAH0515724.1"/>
    <property type="molecule type" value="Genomic_DNA"/>
</dbReference>
<gene>
    <name evidence="1" type="ORF">PBS001_LOCUS2425</name>
</gene>
<comment type="caution">
    <text evidence="1">The sequence shown here is derived from an EMBL/GenBank/DDBJ whole genome shotgun (WGS) entry which is preliminary data.</text>
</comment>
<protein>
    <submittedName>
        <fullName evidence="1">Uncharacterized protein</fullName>
    </submittedName>
</protein>
<accession>A0ABN8CUH9</accession>
<keyword evidence="2" id="KW-1185">Reference proteome</keyword>
<name>A0ABN8CUH9_9STRA</name>
<proteinExistence type="predicted"/>
<organism evidence="1 2">
    <name type="scientific">Peronospora belbahrii</name>
    <dbReference type="NCBI Taxonomy" id="622444"/>
    <lineage>
        <taxon>Eukaryota</taxon>
        <taxon>Sar</taxon>
        <taxon>Stramenopiles</taxon>
        <taxon>Oomycota</taxon>
        <taxon>Peronosporomycetes</taxon>
        <taxon>Peronosporales</taxon>
        <taxon>Peronosporaceae</taxon>
        <taxon>Peronospora</taxon>
    </lineage>
</organism>